<dbReference type="InParanoid" id="A0A0P0VI93"/>
<gene>
    <name evidence="2" type="ordered locus">Os02g0317900</name>
    <name evidence="2" type="ORF">OSNPB_020317900</name>
</gene>
<evidence type="ECO:0000256" key="1">
    <source>
        <dbReference type="SAM" id="MobiDB-lite"/>
    </source>
</evidence>
<reference evidence="3" key="1">
    <citation type="journal article" date="2005" name="Nature">
        <title>The map-based sequence of the rice genome.</title>
        <authorList>
            <consortium name="International rice genome sequencing project (IRGSP)"/>
            <person name="Matsumoto T."/>
            <person name="Wu J."/>
            <person name="Kanamori H."/>
            <person name="Katayose Y."/>
            <person name="Fujisawa M."/>
            <person name="Namiki N."/>
            <person name="Mizuno H."/>
            <person name="Yamamoto K."/>
            <person name="Antonio B.A."/>
            <person name="Baba T."/>
            <person name="Sakata K."/>
            <person name="Nagamura Y."/>
            <person name="Aoki H."/>
            <person name="Arikawa K."/>
            <person name="Arita K."/>
            <person name="Bito T."/>
            <person name="Chiden Y."/>
            <person name="Fujitsuka N."/>
            <person name="Fukunaka R."/>
            <person name="Hamada M."/>
            <person name="Harada C."/>
            <person name="Hayashi A."/>
            <person name="Hijishita S."/>
            <person name="Honda M."/>
            <person name="Hosokawa S."/>
            <person name="Ichikawa Y."/>
            <person name="Idonuma A."/>
            <person name="Iijima M."/>
            <person name="Ikeda M."/>
            <person name="Ikeno M."/>
            <person name="Ito K."/>
            <person name="Ito S."/>
            <person name="Ito T."/>
            <person name="Ito Y."/>
            <person name="Ito Y."/>
            <person name="Iwabuchi A."/>
            <person name="Kamiya K."/>
            <person name="Karasawa W."/>
            <person name="Kurita K."/>
            <person name="Katagiri S."/>
            <person name="Kikuta A."/>
            <person name="Kobayashi H."/>
            <person name="Kobayashi N."/>
            <person name="Machita K."/>
            <person name="Maehara T."/>
            <person name="Masukawa M."/>
            <person name="Mizubayashi T."/>
            <person name="Mukai Y."/>
            <person name="Nagasaki H."/>
            <person name="Nagata Y."/>
            <person name="Naito S."/>
            <person name="Nakashima M."/>
            <person name="Nakama Y."/>
            <person name="Nakamichi Y."/>
            <person name="Nakamura M."/>
            <person name="Meguro A."/>
            <person name="Negishi M."/>
            <person name="Ohta I."/>
            <person name="Ohta T."/>
            <person name="Okamoto M."/>
            <person name="Ono N."/>
            <person name="Saji S."/>
            <person name="Sakaguchi M."/>
            <person name="Sakai K."/>
            <person name="Shibata M."/>
            <person name="Shimokawa T."/>
            <person name="Song J."/>
            <person name="Takazaki Y."/>
            <person name="Terasawa K."/>
            <person name="Tsugane M."/>
            <person name="Tsuji K."/>
            <person name="Ueda S."/>
            <person name="Waki K."/>
            <person name="Yamagata H."/>
            <person name="Yamamoto M."/>
            <person name="Yamamoto S."/>
            <person name="Yamane H."/>
            <person name="Yoshiki S."/>
            <person name="Yoshihara R."/>
            <person name="Yukawa K."/>
            <person name="Zhong H."/>
            <person name="Yano M."/>
            <person name="Yuan Q."/>
            <person name="Ouyang S."/>
            <person name="Liu J."/>
            <person name="Jones K.M."/>
            <person name="Gansberger K."/>
            <person name="Moffat K."/>
            <person name="Hill J."/>
            <person name="Bera J."/>
            <person name="Fadrosh D."/>
            <person name="Jin S."/>
            <person name="Johri S."/>
            <person name="Kim M."/>
            <person name="Overton L."/>
            <person name="Reardon M."/>
            <person name="Tsitrin T."/>
            <person name="Vuong H."/>
            <person name="Weaver B."/>
            <person name="Ciecko A."/>
            <person name="Tallon L."/>
            <person name="Jackson J."/>
            <person name="Pai G."/>
            <person name="Aken S.V."/>
            <person name="Utterback T."/>
            <person name="Reidmuller S."/>
            <person name="Feldblyum T."/>
            <person name="Hsiao J."/>
            <person name="Zismann V."/>
            <person name="Iobst S."/>
            <person name="de Vazeille A.R."/>
            <person name="Buell C.R."/>
            <person name="Ying K."/>
            <person name="Li Y."/>
            <person name="Lu T."/>
            <person name="Huang Y."/>
            <person name="Zhao Q."/>
            <person name="Feng Q."/>
            <person name="Zhang L."/>
            <person name="Zhu J."/>
            <person name="Weng Q."/>
            <person name="Mu J."/>
            <person name="Lu Y."/>
            <person name="Fan D."/>
            <person name="Liu Y."/>
            <person name="Guan J."/>
            <person name="Zhang Y."/>
            <person name="Yu S."/>
            <person name="Liu X."/>
            <person name="Zhang Y."/>
            <person name="Hong G."/>
            <person name="Han B."/>
            <person name="Choisne N."/>
            <person name="Demange N."/>
            <person name="Orjeda G."/>
            <person name="Samain S."/>
            <person name="Cattolico L."/>
            <person name="Pelletier E."/>
            <person name="Couloux A."/>
            <person name="Segurens B."/>
            <person name="Wincker P."/>
            <person name="D'Hont A."/>
            <person name="Scarpelli C."/>
            <person name="Weissenbach J."/>
            <person name="Salanoubat M."/>
            <person name="Quetier F."/>
            <person name="Yu Y."/>
            <person name="Kim H.R."/>
            <person name="Rambo T."/>
            <person name="Currie J."/>
            <person name="Collura K."/>
            <person name="Luo M."/>
            <person name="Yang T."/>
            <person name="Ammiraju J.S.S."/>
            <person name="Engler F."/>
            <person name="Soderlund C."/>
            <person name="Wing R.A."/>
            <person name="Palmer L.E."/>
            <person name="de la Bastide M."/>
            <person name="Spiegel L."/>
            <person name="Nascimento L."/>
            <person name="Zutavern T."/>
            <person name="O'Shaughnessy A."/>
            <person name="Dike S."/>
            <person name="Dedhia N."/>
            <person name="Preston R."/>
            <person name="Balija V."/>
            <person name="McCombie W.R."/>
            <person name="Chow T."/>
            <person name="Chen H."/>
            <person name="Chung M."/>
            <person name="Chen C."/>
            <person name="Shaw J."/>
            <person name="Wu H."/>
            <person name="Hsiao K."/>
            <person name="Chao Y."/>
            <person name="Chu M."/>
            <person name="Cheng C."/>
            <person name="Hour A."/>
            <person name="Lee P."/>
            <person name="Lin S."/>
            <person name="Lin Y."/>
            <person name="Liou J."/>
            <person name="Liu S."/>
            <person name="Hsing Y."/>
            <person name="Raghuvanshi S."/>
            <person name="Mohanty A."/>
            <person name="Bharti A.K."/>
            <person name="Gaur A."/>
            <person name="Gupta V."/>
            <person name="Kumar D."/>
            <person name="Ravi V."/>
            <person name="Vij S."/>
            <person name="Kapur A."/>
            <person name="Khurana P."/>
            <person name="Khurana P."/>
            <person name="Khurana J.P."/>
            <person name="Tyagi A.K."/>
            <person name="Gaikwad K."/>
            <person name="Singh A."/>
            <person name="Dalal V."/>
            <person name="Srivastava S."/>
            <person name="Dixit A."/>
            <person name="Pal A.K."/>
            <person name="Ghazi I.A."/>
            <person name="Yadav M."/>
            <person name="Pandit A."/>
            <person name="Bhargava A."/>
            <person name="Sureshbabu K."/>
            <person name="Batra K."/>
            <person name="Sharma T.R."/>
            <person name="Mohapatra T."/>
            <person name="Singh N.K."/>
            <person name="Messing J."/>
            <person name="Nelson A.B."/>
            <person name="Fuks G."/>
            <person name="Kavchok S."/>
            <person name="Keizer G."/>
            <person name="Linton E."/>
            <person name="Llaca V."/>
            <person name="Song R."/>
            <person name="Tanyolac B."/>
            <person name="Young S."/>
            <person name="Ho-Il K."/>
            <person name="Hahn J.H."/>
            <person name="Sangsakoo G."/>
            <person name="Vanavichit A."/>
            <person name="de Mattos Luiz.A.T."/>
            <person name="Zimmer P.D."/>
            <person name="Malone G."/>
            <person name="Dellagostin O."/>
            <person name="de Oliveira A.C."/>
            <person name="Bevan M."/>
            <person name="Bancroft I."/>
            <person name="Minx P."/>
            <person name="Cordum H."/>
            <person name="Wilson R."/>
            <person name="Cheng Z."/>
            <person name="Jin W."/>
            <person name="Jiang J."/>
            <person name="Leong S.A."/>
            <person name="Iwama H."/>
            <person name="Gojobori T."/>
            <person name="Itoh T."/>
            <person name="Niimura Y."/>
            <person name="Fujii Y."/>
            <person name="Habara T."/>
            <person name="Sakai H."/>
            <person name="Sato Y."/>
            <person name="Wilson G."/>
            <person name="Kumar K."/>
            <person name="McCouch S."/>
            <person name="Juretic N."/>
            <person name="Hoen D."/>
            <person name="Wright S."/>
            <person name="Bruskiewich R."/>
            <person name="Bureau T."/>
            <person name="Miyao A."/>
            <person name="Hirochika H."/>
            <person name="Nishikawa T."/>
            <person name="Kadowaki K."/>
            <person name="Sugiura M."/>
            <person name="Burr B."/>
            <person name="Sasaki T."/>
        </authorList>
    </citation>
    <scope>NUCLEOTIDE SEQUENCE [LARGE SCALE GENOMIC DNA]</scope>
    <source>
        <strain evidence="3">cv. Nipponbare</strain>
    </source>
</reference>
<name>A0A0P0VI93_ORYSJ</name>
<feature type="region of interest" description="Disordered" evidence="1">
    <location>
        <begin position="1"/>
        <end position="22"/>
    </location>
</feature>
<protein>
    <submittedName>
        <fullName evidence="2">Os02g0317900 protein</fullName>
    </submittedName>
</protein>
<sequence length="120" mass="13247">MKKLEGSLSKNSVSVAVKKESSSSISSLLSDNQAWEGMKGGAHAMLMVVGEVIKRESFELFCVLELVLATKLRKQEGGGGLARRWRRKEREREIGTVLASPMSGLVRWIKHVATVHIEQA</sequence>
<feature type="compositionally biased region" description="Low complexity" evidence="1">
    <location>
        <begin position="7"/>
        <end position="22"/>
    </location>
</feature>
<proteinExistence type="predicted"/>
<organism evidence="2 3">
    <name type="scientific">Oryza sativa subsp. japonica</name>
    <name type="common">Rice</name>
    <dbReference type="NCBI Taxonomy" id="39947"/>
    <lineage>
        <taxon>Eukaryota</taxon>
        <taxon>Viridiplantae</taxon>
        <taxon>Streptophyta</taxon>
        <taxon>Embryophyta</taxon>
        <taxon>Tracheophyta</taxon>
        <taxon>Spermatophyta</taxon>
        <taxon>Magnoliopsida</taxon>
        <taxon>Liliopsida</taxon>
        <taxon>Poales</taxon>
        <taxon>Poaceae</taxon>
        <taxon>BOP clade</taxon>
        <taxon>Oryzoideae</taxon>
        <taxon>Oryzeae</taxon>
        <taxon>Oryzinae</taxon>
        <taxon>Oryza</taxon>
        <taxon>Oryza sativa</taxon>
    </lineage>
</organism>
<keyword evidence="3" id="KW-1185">Reference proteome</keyword>
<reference evidence="2 3" key="2">
    <citation type="journal article" date="2013" name="Plant Cell Physiol.">
        <title>Rice Annotation Project Database (RAP-DB): an integrative and interactive database for rice genomics.</title>
        <authorList>
            <person name="Sakai H."/>
            <person name="Lee S.S."/>
            <person name="Tanaka T."/>
            <person name="Numa H."/>
            <person name="Kim J."/>
            <person name="Kawahara Y."/>
            <person name="Wakimoto H."/>
            <person name="Yang C.C."/>
            <person name="Iwamoto M."/>
            <person name="Abe T."/>
            <person name="Yamada Y."/>
            <person name="Muto A."/>
            <person name="Inokuchi H."/>
            <person name="Ikemura T."/>
            <person name="Matsumoto T."/>
            <person name="Sasaki T."/>
            <person name="Itoh T."/>
        </authorList>
    </citation>
    <scope>NUCLEOTIDE SEQUENCE [LARGE SCALE GENOMIC DNA]</scope>
    <source>
        <strain evidence="3">cv. Nipponbare</strain>
    </source>
</reference>
<dbReference type="EMBL" id="AP014958">
    <property type="protein sequence ID" value="BAS78357.1"/>
    <property type="molecule type" value="Genomic_DNA"/>
</dbReference>
<dbReference type="AlphaFoldDB" id="A0A0P0VI93"/>
<dbReference type="PaxDb" id="39947-A0A0P0VI93"/>
<evidence type="ECO:0000313" key="3">
    <source>
        <dbReference type="Proteomes" id="UP000059680"/>
    </source>
</evidence>
<accession>A0A0P0VI93</accession>
<evidence type="ECO:0000313" key="2">
    <source>
        <dbReference type="EMBL" id="BAS78357.1"/>
    </source>
</evidence>
<reference evidence="2 3" key="3">
    <citation type="journal article" date="2013" name="Rice">
        <title>Improvement of the Oryza sativa Nipponbare reference genome using next generation sequence and optical map data.</title>
        <authorList>
            <person name="Kawahara Y."/>
            <person name="de la Bastide M."/>
            <person name="Hamilton J.P."/>
            <person name="Kanamori H."/>
            <person name="McCombie W.R."/>
            <person name="Ouyang S."/>
            <person name="Schwartz D.C."/>
            <person name="Tanaka T."/>
            <person name="Wu J."/>
            <person name="Zhou S."/>
            <person name="Childs K.L."/>
            <person name="Davidson R.M."/>
            <person name="Lin H."/>
            <person name="Quesada-Ocampo L."/>
            <person name="Vaillancourt B."/>
            <person name="Sakai H."/>
            <person name="Lee S.S."/>
            <person name="Kim J."/>
            <person name="Numa H."/>
            <person name="Itoh T."/>
            <person name="Buell C.R."/>
            <person name="Matsumoto T."/>
        </authorList>
    </citation>
    <scope>NUCLEOTIDE SEQUENCE [LARGE SCALE GENOMIC DNA]</scope>
    <source>
        <strain evidence="3">cv. Nipponbare</strain>
    </source>
</reference>
<dbReference type="Proteomes" id="UP000059680">
    <property type="component" value="Chromosome 2"/>
</dbReference>